<dbReference type="EMBL" id="JAUSRV010000040">
    <property type="protein sequence ID" value="MDP9975379.1"/>
    <property type="molecule type" value="Genomic_DNA"/>
</dbReference>
<evidence type="ECO:0000313" key="2">
    <source>
        <dbReference type="EMBL" id="MDP9975379.1"/>
    </source>
</evidence>
<accession>A0AAW8ET55</accession>
<dbReference type="RefSeq" id="WP_307597333.1">
    <property type="nucleotide sequence ID" value="NZ_JAUSRV010000040.1"/>
</dbReference>
<evidence type="ECO:0000313" key="3">
    <source>
        <dbReference type="Proteomes" id="UP001224845"/>
    </source>
</evidence>
<comment type="caution">
    <text evidence="2">The sequence shown here is derived from an EMBL/GenBank/DDBJ whole genome shotgun (WGS) entry which is preliminary data.</text>
</comment>
<feature type="compositionally biased region" description="Acidic residues" evidence="1">
    <location>
        <begin position="106"/>
        <end position="120"/>
    </location>
</feature>
<protein>
    <recommendedName>
        <fullName evidence="4">Secreted protein</fullName>
    </recommendedName>
</protein>
<dbReference type="AlphaFoldDB" id="A0AAW8ET55"/>
<name>A0AAW8ET55_VARPD</name>
<organism evidence="2 3">
    <name type="scientific">Variovorax paradoxus</name>
    <dbReference type="NCBI Taxonomy" id="34073"/>
    <lineage>
        <taxon>Bacteria</taxon>
        <taxon>Pseudomonadati</taxon>
        <taxon>Pseudomonadota</taxon>
        <taxon>Betaproteobacteria</taxon>
        <taxon>Burkholderiales</taxon>
        <taxon>Comamonadaceae</taxon>
        <taxon>Variovorax</taxon>
    </lineage>
</organism>
<evidence type="ECO:0008006" key="4">
    <source>
        <dbReference type="Google" id="ProtNLM"/>
    </source>
</evidence>
<dbReference type="Proteomes" id="UP001224845">
    <property type="component" value="Unassembled WGS sequence"/>
</dbReference>
<proteinExistence type="predicted"/>
<sequence>MADFGRILPVAALTCPHVAAVQSDKRSAEVGNETRHVFETVYLNVAVVCMKNHPHQVVALPVEACSADVRTPQKPGAGVRRFLRYSPSCDVQKGVIENSPQRPEPPSDDDDQQGDCDGESEIERKYG</sequence>
<feature type="region of interest" description="Disordered" evidence="1">
    <location>
        <begin position="93"/>
        <end position="127"/>
    </location>
</feature>
<gene>
    <name evidence="2" type="ORF">J2W39_006669</name>
</gene>
<evidence type="ECO:0000256" key="1">
    <source>
        <dbReference type="SAM" id="MobiDB-lite"/>
    </source>
</evidence>
<reference evidence="2" key="1">
    <citation type="submission" date="2023-07" db="EMBL/GenBank/DDBJ databases">
        <title>Sorghum-associated microbial communities from plants grown in Nebraska, USA.</title>
        <authorList>
            <person name="Schachtman D."/>
        </authorList>
    </citation>
    <scope>NUCLEOTIDE SEQUENCE</scope>
    <source>
        <strain evidence="2">DS3315</strain>
    </source>
</reference>